<feature type="domain" description="Rod shape-determining protein MreC beta-barrel core" evidence="8">
    <location>
        <begin position="125"/>
        <end position="274"/>
    </location>
</feature>
<dbReference type="GO" id="GO:0005886">
    <property type="term" value="C:plasma membrane"/>
    <property type="evidence" value="ECO:0007669"/>
    <property type="project" value="TreeGrafter"/>
</dbReference>
<feature type="coiled-coil region" evidence="6">
    <location>
        <begin position="71"/>
        <end position="98"/>
    </location>
</feature>
<evidence type="ECO:0000256" key="7">
    <source>
        <dbReference type="SAM" id="Phobius"/>
    </source>
</evidence>
<keyword evidence="3 5" id="KW-0133">Cell shape</keyword>
<keyword evidence="7" id="KW-0812">Transmembrane</keyword>
<dbReference type="RefSeq" id="WP_154519765.1">
    <property type="nucleotide sequence ID" value="NZ_VUMT01000017.1"/>
</dbReference>
<evidence type="ECO:0000256" key="3">
    <source>
        <dbReference type="ARBA" id="ARBA00022960"/>
    </source>
</evidence>
<keyword evidence="10" id="KW-1185">Reference proteome</keyword>
<dbReference type="InterPro" id="IPR007221">
    <property type="entry name" value="MreC"/>
</dbReference>
<dbReference type="PIRSF" id="PIRSF038471">
    <property type="entry name" value="MreC"/>
    <property type="match status" value="1"/>
</dbReference>
<evidence type="ECO:0000256" key="5">
    <source>
        <dbReference type="PIRNR" id="PIRNR038471"/>
    </source>
</evidence>
<name>A0A6L5Y0B3_9FIRM</name>
<protein>
    <recommendedName>
        <fullName evidence="2 5">Cell shape-determining protein MreC</fullName>
    </recommendedName>
    <alternativeName>
        <fullName evidence="4 5">Cell shape protein MreC</fullName>
    </alternativeName>
</protein>
<comment type="similarity">
    <text evidence="1 5">Belongs to the MreC family.</text>
</comment>
<feature type="transmembrane region" description="Helical" evidence="7">
    <location>
        <begin position="12"/>
        <end position="32"/>
    </location>
</feature>
<evidence type="ECO:0000313" key="10">
    <source>
        <dbReference type="Proteomes" id="UP000482209"/>
    </source>
</evidence>
<reference evidence="9 10" key="1">
    <citation type="submission" date="2019-08" db="EMBL/GenBank/DDBJ databases">
        <title>In-depth cultivation of the pig gut microbiome towards novel bacterial diversity and tailored functional studies.</title>
        <authorList>
            <person name="Wylensek D."/>
            <person name="Hitch T.C.A."/>
            <person name="Clavel T."/>
        </authorList>
    </citation>
    <scope>NUCLEOTIDE SEQUENCE [LARGE SCALE GENOMIC DNA]</scope>
    <source>
        <strain evidence="9 10">WCA-693-APC-MOT-I</strain>
    </source>
</reference>
<keyword evidence="7" id="KW-0472">Membrane</keyword>
<dbReference type="Gene3D" id="2.40.10.340">
    <property type="entry name" value="Rod shape-determining protein MreC, domain 1"/>
    <property type="match status" value="1"/>
</dbReference>
<accession>A0A6L5Y0B3</accession>
<dbReference type="Gene3D" id="2.40.10.350">
    <property type="entry name" value="Rod shape-determining protein MreC, domain 2"/>
    <property type="match status" value="1"/>
</dbReference>
<dbReference type="PANTHER" id="PTHR34138:SF1">
    <property type="entry name" value="CELL SHAPE-DETERMINING PROTEIN MREC"/>
    <property type="match status" value="1"/>
</dbReference>
<gene>
    <name evidence="9" type="primary">mreC</name>
    <name evidence="9" type="ORF">FYJ58_10885</name>
</gene>
<dbReference type="AlphaFoldDB" id="A0A6L5Y0B3"/>
<dbReference type="PANTHER" id="PTHR34138">
    <property type="entry name" value="CELL SHAPE-DETERMINING PROTEIN MREC"/>
    <property type="match status" value="1"/>
</dbReference>
<keyword evidence="6" id="KW-0175">Coiled coil</keyword>
<dbReference type="Pfam" id="PF04085">
    <property type="entry name" value="MreC"/>
    <property type="match status" value="1"/>
</dbReference>
<evidence type="ECO:0000256" key="6">
    <source>
        <dbReference type="SAM" id="Coils"/>
    </source>
</evidence>
<dbReference type="EMBL" id="VUMT01000017">
    <property type="protein sequence ID" value="MSS64374.1"/>
    <property type="molecule type" value="Genomic_DNA"/>
</dbReference>
<dbReference type="InterPro" id="IPR042175">
    <property type="entry name" value="Cell/Rod_MreC_2"/>
</dbReference>
<organism evidence="9 10">
    <name type="scientific">Velocimicrobium porci</name>
    <dbReference type="NCBI Taxonomy" id="2606634"/>
    <lineage>
        <taxon>Bacteria</taxon>
        <taxon>Bacillati</taxon>
        <taxon>Bacillota</taxon>
        <taxon>Clostridia</taxon>
        <taxon>Lachnospirales</taxon>
        <taxon>Lachnospiraceae</taxon>
        <taxon>Velocimicrobium</taxon>
    </lineage>
</organism>
<dbReference type="GO" id="GO:0008360">
    <property type="term" value="P:regulation of cell shape"/>
    <property type="evidence" value="ECO:0007669"/>
    <property type="project" value="UniProtKB-KW"/>
</dbReference>
<evidence type="ECO:0000256" key="4">
    <source>
        <dbReference type="ARBA" id="ARBA00032089"/>
    </source>
</evidence>
<dbReference type="InterPro" id="IPR042177">
    <property type="entry name" value="Cell/Rod_1"/>
</dbReference>
<dbReference type="NCBIfam" id="TIGR00219">
    <property type="entry name" value="mreC"/>
    <property type="match status" value="1"/>
</dbReference>
<keyword evidence="7" id="KW-1133">Transmembrane helix</keyword>
<sequence length="288" mass="32304">MRRRTKITINPKYLLILCSILCVGLIIISYRYKEKVAPVKTLAEEIVAPMQKGINHVGLWIADKKEIFTSMQTLIGENKKLKEELDNISYENKILKQEKYELEDLRELYELDKKYASYPKVAARVISKDSNNWYNQFCIDKGSKDGISKNMNVLAGDGLVGIVTEVGSNWSKVRTIIDDQSNVSGMSLKSSDICNVKGNLELIDKGLIEIELVDKAADIKEGDEIVTSHISDKFLQGILIGYVKSIDVDASNTTKSGYLTPAVSFDSLDTVLVITELKKELPKEAINY</sequence>
<comment type="caution">
    <text evidence="9">The sequence shown here is derived from an EMBL/GenBank/DDBJ whole genome shotgun (WGS) entry which is preliminary data.</text>
</comment>
<evidence type="ECO:0000259" key="8">
    <source>
        <dbReference type="Pfam" id="PF04085"/>
    </source>
</evidence>
<evidence type="ECO:0000256" key="2">
    <source>
        <dbReference type="ARBA" id="ARBA00013855"/>
    </source>
</evidence>
<dbReference type="InterPro" id="IPR055342">
    <property type="entry name" value="MreC_beta-barrel_core"/>
</dbReference>
<evidence type="ECO:0000256" key="1">
    <source>
        <dbReference type="ARBA" id="ARBA00009369"/>
    </source>
</evidence>
<proteinExistence type="inferred from homology"/>
<comment type="function">
    <text evidence="5">Involved in formation and maintenance of cell shape.</text>
</comment>
<evidence type="ECO:0000313" key="9">
    <source>
        <dbReference type="EMBL" id="MSS64374.1"/>
    </source>
</evidence>
<dbReference type="Proteomes" id="UP000482209">
    <property type="component" value="Unassembled WGS sequence"/>
</dbReference>